<evidence type="ECO:0000256" key="5">
    <source>
        <dbReference type="ARBA" id="ARBA00011996"/>
    </source>
</evidence>
<evidence type="ECO:0000256" key="8">
    <source>
        <dbReference type="ARBA" id="ARBA00022723"/>
    </source>
</evidence>
<evidence type="ECO:0000256" key="14">
    <source>
        <dbReference type="ARBA" id="ARBA00047700"/>
    </source>
</evidence>
<dbReference type="UniPathway" id="UPA00138"/>
<keyword evidence="12" id="KW-0460">Magnesium</keyword>
<evidence type="ECO:0000256" key="10">
    <source>
        <dbReference type="ARBA" id="ARBA00022777"/>
    </source>
</evidence>
<gene>
    <name evidence="16" type="ORF">SCARR_02312</name>
</gene>
<dbReference type="Pfam" id="PF01326">
    <property type="entry name" value="PPDK_N"/>
    <property type="match status" value="1"/>
</dbReference>
<keyword evidence="10" id="KW-0418">Kinase</keyword>
<comment type="function">
    <text evidence="2">Catalyzes the phosphorylation of pyruvate to phosphoenolpyruvate.</text>
</comment>
<keyword evidence="11" id="KW-0067">ATP-binding</keyword>
<feature type="domain" description="Pyruvate phosphate dikinase AMP/ATP-binding" evidence="15">
    <location>
        <begin position="298"/>
        <end position="661"/>
    </location>
</feature>
<evidence type="ECO:0000256" key="3">
    <source>
        <dbReference type="ARBA" id="ARBA00004742"/>
    </source>
</evidence>
<evidence type="ECO:0000256" key="1">
    <source>
        <dbReference type="ARBA" id="ARBA00001946"/>
    </source>
</evidence>
<dbReference type="PANTHER" id="PTHR43030:SF1">
    <property type="entry name" value="PHOSPHOENOLPYRUVATE SYNTHASE"/>
    <property type="match status" value="1"/>
</dbReference>
<proteinExistence type="inferred from homology"/>
<keyword evidence="8" id="KW-0479">Metal-binding</keyword>
<evidence type="ECO:0000256" key="13">
    <source>
        <dbReference type="ARBA" id="ARBA00033470"/>
    </source>
</evidence>
<evidence type="ECO:0000256" key="9">
    <source>
        <dbReference type="ARBA" id="ARBA00022741"/>
    </source>
</evidence>
<dbReference type="EMBL" id="CAAHFH010000001">
    <property type="protein sequence ID" value="VGO20251.1"/>
    <property type="molecule type" value="Genomic_DNA"/>
</dbReference>
<comment type="cofactor">
    <cofactor evidence="1">
        <name>Mg(2+)</name>
        <dbReference type="ChEBI" id="CHEBI:18420"/>
    </cofactor>
</comment>
<sequence>MSTIDAGLTTGLPGLDKVLKGVLTGDNIVWQVDSIEEYQELVTPYCEAAVRNGRKLVYFRFARHEALVTTEMGAEIHEFDPEEGFENFIASIHGVIEQAGLGAFYVFDCLSRLAVDWYSDEMLGNFFMLTCPYLFDKETVTYFAVFRNYHTSRAIVPIQNTTQLFLDLYRHKGELYVRPIKVQHRYSPTMNMLHVRHGEAFIPVMSSAVISEILTSAKWSGLHSDSTLGFWESAFLQASELLRSGEYRPDLPEKGKSIYEQLVRMVISRDEDMQKLIARYFTLQDILDIRKRMIGTGLIGGKTVGMLLAQSIVKKNSPRFIELFEAQDSFFIGSDAFFTFLVRNGIWWVRQNQRDPEKFLDGAEQARRMIITGEFPEHIMKQFDEMLDYFGQSPFIVRSSSLLEDNFGNSFAGKYESVFCVNQGPRDRRMQDFVAAVKRIYASSMSEQALRYRSRRGMLDKDEQMALLVMRVSGTMHGRNFYPEMAGVGFSFNPYAWHESIDPKAGVIRLVFGLGTRAVDRSDDDYTRIVALNAPDKRPEANFDEVAQYTQRRVDYLDLEANQEVSDYFMDVTRDADNLRVDMFTSLDPTQPRGATPHRVLTFDKLLGETPFVADMHEILDTLETAYSYPVDIEFAGNFMEDGSYCINLLQCRPLQVHGSESIELPELDVDDDDRIVAAHGAVVGHSRVGKIDRFIYVVPSRYGQLPVNTRHEIARLIGDINRTDKNNASKKTMIIGPGRWGTSSPSLGIPVSFSDINNVSILCEIVAMHDSLVPDVSLGTHFLNELVEMDMLYLALFPEKGENFLNKAFFEEAPNKLLELVPSAGKWEDTVRVIDVADVAPDGGIRIIADALHQKVSCYFDRQ</sequence>
<evidence type="ECO:0000256" key="12">
    <source>
        <dbReference type="ARBA" id="ARBA00022842"/>
    </source>
</evidence>
<evidence type="ECO:0000256" key="2">
    <source>
        <dbReference type="ARBA" id="ARBA00002988"/>
    </source>
</evidence>
<dbReference type="GO" id="GO:0008986">
    <property type="term" value="F:pyruvate, water dikinase activity"/>
    <property type="evidence" value="ECO:0007669"/>
    <property type="project" value="UniProtKB-EC"/>
</dbReference>
<evidence type="ECO:0000256" key="4">
    <source>
        <dbReference type="ARBA" id="ARBA00007837"/>
    </source>
</evidence>
<name>A0A6C2ULN0_9BACT</name>
<keyword evidence="9" id="KW-0547">Nucleotide-binding</keyword>
<comment type="catalytic activity">
    <reaction evidence="14">
        <text>pyruvate + ATP + H2O = phosphoenolpyruvate + AMP + phosphate + 2 H(+)</text>
        <dbReference type="Rhea" id="RHEA:11364"/>
        <dbReference type="ChEBI" id="CHEBI:15361"/>
        <dbReference type="ChEBI" id="CHEBI:15377"/>
        <dbReference type="ChEBI" id="CHEBI:15378"/>
        <dbReference type="ChEBI" id="CHEBI:30616"/>
        <dbReference type="ChEBI" id="CHEBI:43474"/>
        <dbReference type="ChEBI" id="CHEBI:58702"/>
        <dbReference type="ChEBI" id="CHEBI:456215"/>
        <dbReference type="EC" id="2.7.9.2"/>
    </reaction>
</comment>
<protein>
    <recommendedName>
        <fullName evidence="6">Phosphoenolpyruvate synthase</fullName>
        <ecNumber evidence="5">2.7.9.2</ecNumber>
    </recommendedName>
    <alternativeName>
        <fullName evidence="13">Pyruvate, water dikinase</fullName>
    </alternativeName>
</protein>
<accession>A0A6C2ULN0</accession>
<dbReference type="RefSeq" id="WP_136061688.1">
    <property type="nucleotide sequence ID" value="NZ_CAAHFH010000001.1"/>
</dbReference>
<dbReference type="InterPro" id="IPR002192">
    <property type="entry name" value="PPDK_AMP/ATP-bd"/>
</dbReference>
<comment type="similarity">
    <text evidence="4">Belongs to the PEP-utilizing enzyme family.</text>
</comment>
<organism evidence="16 17">
    <name type="scientific">Pontiella sulfatireligans</name>
    <dbReference type="NCBI Taxonomy" id="2750658"/>
    <lineage>
        <taxon>Bacteria</taxon>
        <taxon>Pseudomonadati</taxon>
        <taxon>Kiritimatiellota</taxon>
        <taxon>Kiritimatiellia</taxon>
        <taxon>Kiritimatiellales</taxon>
        <taxon>Pontiellaceae</taxon>
        <taxon>Pontiella</taxon>
    </lineage>
</organism>
<keyword evidence="7" id="KW-0808">Transferase</keyword>
<dbReference type="Proteomes" id="UP000346198">
    <property type="component" value="Unassembled WGS sequence"/>
</dbReference>
<evidence type="ECO:0000256" key="7">
    <source>
        <dbReference type="ARBA" id="ARBA00022679"/>
    </source>
</evidence>
<dbReference type="GO" id="GO:0005524">
    <property type="term" value="F:ATP binding"/>
    <property type="evidence" value="ECO:0007669"/>
    <property type="project" value="UniProtKB-KW"/>
</dbReference>
<dbReference type="GO" id="GO:0046872">
    <property type="term" value="F:metal ion binding"/>
    <property type="evidence" value="ECO:0007669"/>
    <property type="project" value="UniProtKB-KW"/>
</dbReference>
<dbReference type="InterPro" id="IPR006319">
    <property type="entry name" value="PEP_synth"/>
</dbReference>
<evidence type="ECO:0000256" key="6">
    <source>
        <dbReference type="ARBA" id="ARBA00021623"/>
    </source>
</evidence>
<evidence type="ECO:0000256" key="11">
    <source>
        <dbReference type="ARBA" id="ARBA00022840"/>
    </source>
</evidence>
<evidence type="ECO:0000313" key="16">
    <source>
        <dbReference type="EMBL" id="VGO20251.1"/>
    </source>
</evidence>
<dbReference type="SUPFAM" id="SSF56059">
    <property type="entry name" value="Glutathione synthetase ATP-binding domain-like"/>
    <property type="match status" value="1"/>
</dbReference>
<dbReference type="AlphaFoldDB" id="A0A6C2ULN0"/>
<evidence type="ECO:0000313" key="17">
    <source>
        <dbReference type="Proteomes" id="UP000346198"/>
    </source>
</evidence>
<keyword evidence="17" id="KW-1185">Reference proteome</keyword>
<evidence type="ECO:0000259" key="15">
    <source>
        <dbReference type="Pfam" id="PF01326"/>
    </source>
</evidence>
<dbReference type="InterPro" id="IPR013815">
    <property type="entry name" value="ATP_grasp_subdomain_1"/>
</dbReference>
<dbReference type="Gene3D" id="3.30.1490.20">
    <property type="entry name" value="ATP-grasp fold, A domain"/>
    <property type="match status" value="1"/>
</dbReference>
<reference evidence="16 17" key="1">
    <citation type="submission" date="2019-04" db="EMBL/GenBank/DDBJ databases">
        <authorList>
            <person name="Van Vliet M D."/>
        </authorList>
    </citation>
    <scope>NUCLEOTIDE SEQUENCE [LARGE SCALE GENOMIC DNA]</scope>
    <source>
        <strain evidence="16 17">F21</strain>
    </source>
</reference>
<comment type="pathway">
    <text evidence="3">Carbohydrate biosynthesis; gluconeogenesis.</text>
</comment>
<dbReference type="GO" id="GO:0006094">
    <property type="term" value="P:gluconeogenesis"/>
    <property type="evidence" value="ECO:0007669"/>
    <property type="project" value="UniProtKB-UniPathway"/>
</dbReference>
<dbReference type="PANTHER" id="PTHR43030">
    <property type="entry name" value="PHOSPHOENOLPYRUVATE SYNTHASE"/>
    <property type="match status" value="1"/>
</dbReference>
<dbReference type="EC" id="2.7.9.2" evidence="5"/>